<organism evidence="1 2">
    <name type="scientific">Paraburkholderia phenazinium</name>
    <dbReference type="NCBI Taxonomy" id="60549"/>
    <lineage>
        <taxon>Bacteria</taxon>
        <taxon>Pseudomonadati</taxon>
        <taxon>Pseudomonadota</taxon>
        <taxon>Betaproteobacteria</taxon>
        <taxon>Burkholderiales</taxon>
        <taxon>Burkholderiaceae</taxon>
        <taxon>Paraburkholderia</taxon>
    </lineage>
</organism>
<evidence type="ECO:0000313" key="2">
    <source>
        <dbReference type="Proteomes" id="UP000199706"/>
    </source>
</evidence>
<gene>
    <name evidence="1" type="ORF">SAMN05216466_103297</name>
</gene>
<name>A0A1G7U409_9BURK</name>
<proteinExistence type="predicted"/>
<accession>A0A1G7U409</accession>
<evidence type="ECO:0008006" key="3">
    <source>
        <dbReference type="Google" id="ProtNLM"/>
    </source>
</evidence>
<evidence type="ECO:0000313" key="1">
    <source>
        <dbReference type="EMBL" id="SDG42362.1"/>
    </source>
</evidence>
<dbReference type="EMBL" id="FNCJ01000003">
    <property type="protein sequence ID" value="SDG42362.1"/>
    <property type="molecule type" value="Genomic_DNA"/>
</dbReference>
<dbReference type="RefSeq" id="WP_011875611.1">
    <property type="nucleotide sequence ID" value="NZ_CADERL010000023.1"/>
</dbReference>
<protein>
    <recommendedName>
        <fullName evidence="3">Transposase</fullName>
    </recommendedName>
</protein>
<dbReference type="Proteomes" id="UP000199706">
    <property type="component" value="Unassembled WGS sequence"/>
</dbReference>
<dbReference type="OrthoDB" id="582700at2"/>
<reference evidence="1 2" key="1">
    <citation type="submission" date="2016-10" db="EMBL/GenBank/DDBJ databases">
        <authorList>
            <person name="de Groot N.N."/>
        </authorList>
    </citation>
    <scope>NUCLEOTIDE SEQUENCE [LARGE SCALE GENOMIC DNA]</scope>
    <source>
        <strain evidence="1 2">LMG 2247</strain>
    </source>
</reference>
<dbReference type="InterPro" id="IPR049837">
    <property type="entry name" value="TnpC_reg-like"/>
</dbReference>
<sequence length="115" mass="12974">MPDLETPYGIVDADALESLQQRYDTTVIQQAVDLFDTIRARCEPDGLRDDLLRLHAMAHTVINGASLSCSTDDLTLVEQADCTIEELEDWIMVLEKMILALRPLQDLRSETDEPL</sequence>
<dbReference type="AlphaFoldDB" id="A0A1G7U409"/>
<dbReference type="NCBIfam" id="NF041282">
    <property type="entry name" value="TnpC_regulator"/>
    <property type="match status" value="1"/>
</dbReference>